<dbReference type="PRINTS" id="PR00080">
    <property type="entry name" value="SDRFAMILY"/>
</dbReference>
<dbReference type="SMART" id="SM00822">
    <property type="entry name" value="PKS_KR"/>
    <property type="match status" value="1"/>
</dbReference>
<proteinExistence type="inferred from homology"/>
<evidence type="ECO:0000259" key="3">
    <source>
        <dbReference type="SMART" id="SM00822"/>
    </source>
</evidence>
<keyword evidence="5" id="KW-1185">Reference proteome</keyword>
<dbReference type="InterPro" id="IPR057326">
    <property type="entry name" value="KR_dom"/>
</dbReference>
<dbReference type="GO" id="GO:0016491">
    <property type="term" value="F:oxidoreductase activity"/>
    <property type="evidence" value="ECO:0007669"/>
    <property type="project" value="UniProtKB-KW"/>
</dbReference>
<dbReference type="OrthoDB" id="9804774at2"/>
<dbReference type="Pfam" id="PF13561">
    <property type="entry name" value="adh_short_C2"/>
    <property type="match status" value="1"/>
</dbReference>
<dbReference type="PANTHER" id="PTHR42879">
    <property type="entry name" value="3-OXOACYL-(ACYL-CARRIER-PROTEIN) REDUCTASE"/>
    <property type="match status" value="1"/>
</dbReference>
<dbReference type="AlphaFoldDB" id="A0A1H8YKR8"/>
<comment type="similarity">
    <text evidence="1">Belongs to the short-chain dehydrogenases/reductases (SDR) family.</text>
</comment>
<dbReference type="InterPro" id="IPR050259">
    <property type="entry name" value="SDR"/>
</dbReference>
<dbReference type="PRINTS" id="PR00081">
    <property type="entry name" value="GDHRDH"/>
</dbReference>
<feature type="domain" description="Ketoreductase" evidence="3">
    <location>
        <begin position="3"/>
        <end position="148"/>
    </location>
</feature>
<organism evidence="4 5">
    <name type="scientific">Amycolatopsis saalfeldensis</name>
    <dbReference type="NCBI Taxonomy" id="394193"/>
    <lineage>
        <taxon>Bacteria</taxon>
        <taxon>Bacillati</taxon>
        <taxon>Actinomycetota</taxon>
        <taxon>Actinomycetes</taxon>
        <taxon>Pseudonocardiales</taxon>
        <taxon>Pseudonocardiaceae</taxon>
        <taxon>Amycolatopsis</taxon>
    </lineage>
</organism>
<dbReference type="GO" id="GO:0032787">
    <property type="term" value="P:monocarboxylic acid metabolic process"/>
    <property type="evidence" value="ECO:0007669"/>
    <property type="project" value="UniProtKB-ARBA"/>
</dbReference>
<dbReference type="EMBL" id="FOEF01000022">
    <property type="protein sequence ID" value="SEP52765.1"/>
    <property type="molecule type" value="Genomic_DNA"/>
</dbReference>
<evidence type="ECO:0000313" key="4">
    <source>
        <dbReference type="EMBL" id="SEP52765.1"/>
    </source>
</evidence>
<dbReference type="FunFam" id="3.40.50.720:FF:000084">
    <property type="entry name" value="Short-chain dehydrogenase reductase"/>
    <property type="match status" value="1"/>
</dbReference>
<dbReference type="CDD" id="cd05233">
    <property type="entry name" value="SDR_c"/>
    <property type="match status" value="1"/>
</dbReference>
<sequence>MTRLVVVTGGTRGIGAAIAARFTEAGDTVLAPGRRECDVTDEAAVRAYFAGVGPVDVLVNNAGVSSSAPTAKTTLDDWRSQFSVNATGAFLCTREVLAGMRERDRGRIVTVASTAGHAGYRYTAGYTASKHAAVGLMRAVSAEVAGTGVTANAVCPAFVRTDMTADSIARIHERTGRDEAAAEAALAASSPLGRLLEPREVAFAVAFLAADEAAAINGQTLVLDGGGIQK</sequence>
<dbReference type="InterPro" id="IPR020904">
    <property type="entry name" value="Sc_DH/Rdtase_CS"/>
</dbReference>
<evidence type="ECO:0000256" key="1">
    <source>
        <dbReference type="ARBA" id="ARBA00006484"/>
    </source>
</evidence>
<protein>
    <submittedName>
        <fullName evidence="4">Short-chain dehydrogenase</fullName>
    </submittedName>
</protein>
<dbReference type="Gene3D" id="3.40.50.720">
    <property type="entry name" value="NAD(P)-binding Rossmann-like Domain"/>
    <property type="match status" value="1"/>
</dbReference>
<reference evidence="4 5" key="1">
    <citation type="submission" date="2016-10" db="EMBL/GenBank/DDBJ databases">
        <authorList>
            <person name="de Groot N.N."/>
        </authorList>
    </citation>
    <scope>NUCLEOTIDE SEQUENCE [LARGE SCALE GENOMIC DNA]</scope>
    <source>
        <strain evidence="4 5">DSM 44993</strain>
    </source>
</reference>
<evidence type="ECO:0000313" key="5">
    <source>
        <dbReference type="Proteomes" id="UP000198582"/>
    </source>
</evidence>
<dbReference type="RefSeq" id="WP_091626592.1">
    <property type="nucleotide sequence ID" value="NZ_FOEF01000022.1"/>
</dbReference>
<accession>A0A1H8YKR8</accession>
<gene>
    <name evidence="4" type="ORF">SAMN04489732_12250</name>
</gene>
<dbReference type="PANTHER" id="PTHR42879:SF2">
    <property type="entry name" value="3-OXOACYL-[ACYL-CARRIER-PROTEIN] REDUCTASE FABG"/>
    <property type="match status" value="1"/>
</dbReference>
<name>A0A1H8YKR8_9PSEU</name>
<dbReference type="InterPro" id="IPR002347">
    <property type="entry name" value="SDR_fam"/>
</dbReference>
<dbReference type="InterPro" id="IPR036291">
    <property type="entry name" value="NAD(P)-bd_dom_sf"/>
</dbReference>
<dbReference type="PROSITE" id="PS00061">
    <property type="entry name" value="ADH_SHORT"/>
    <property type="match status" value="1"/>
</dbReference>
<dbReference type="Proteomes" id="UP000198582">
    <property type="component" value="Unassembled WGS sequence"/>
</dbReference>
<dbReference type="STRING" id="394193.SAMN04489732_12250"/>
<dbReference type="SUPFAM" id="SSF51735">
    <property type="entry name" value="NAD(P)-binding Rossmann-fold domains"/>
    <property type="match status" value="1"/>
</dbReference>
<evidence type="ECO:0000256" key="2">
    <source>
        <dbReference type="ARBA" id="ARBA00023002"/>
    </source>
</evidence>
<keyword evidence="2" id="KW-0560">Oxidoreductase</keyword>